<evidence type="ECO:0000313" key="3">
    <source>
        <dbReference type="Proteomes" id="UP000800036"/>
    </source>
</evidence>
<keyword evidence="1" id="KW-0732">Signal</keyword>
<gene>
    <name evidence="2" type="ORF">BU23DRAFT_563334</name>
</gene>
<evidence type="ECO:0000256" key="1">
    <source>
        <dbReference type="SAM" id="SignalP"/>
    </source>
</evidence>
<protein>
    <submittedName>
        <fullName evidence="2">Uncharacterized protein</fullName>
    </submittedName>
</protein>
<dbReference type="Proteomes" id="UP000800036">
    <property type="component" value="Unassembled WGS sequence"/>
</dbReference>
<proteinExistence type="predicted"/>
<dbReference type="AlphaFoldDB" id="A0A6A5VW42"/>
<feature type="chain" id="PRO_5025688038" evidence="1">
    <location>
        <begin position="19"/>
        <end position="137"/>
    </location>
</feature>
<keyword evidence="3" id="KW-1185">Reference proteome</keyword>
<feature type="signal peptide" evidence="1">
    <location>
        <begin position="1"/>
        <end position="18"/>
    </location>
</feature>
<accession>A0A6A5VW42</accession>
<reference evidence="2" key="1">
    <citation type="journal article" date="2020" name="Stud. Mycol.">
        <title>101 Dothideomycetes genomes: a test case for predicting lifestyles and emergence of pathogens.</title>
        <authorList>
            <person name="Haridas S."/>
            <person name="Albert R."/>
            <person name="Binder M."/>
            <person name="Bloem J."/>
            <person name="Labutti K."/>
            <person name="Salamov A."/>
            <person name="Andreopoulos B."/>
            <person name="Baker S."/>
            <person name="Barry K."/>
            <person name="Bills G."/>
            <person name="Bluhm B."/>
            <person name="Cannon C."/>
            <person name="Castanera R."/>
            <person name="Culley D."/>
            <person name="Daum C."/>
            <person name="Ezra D."/>
            <person name="Gonzalez J."/>
            <person name="Henrissat B."/>
            <person name="Kuo A."/>
            <person name="Liang C."/>
            <person name="Lipzen A."/>
            <person name="Lutzoni F."/>
            <person name="Magnuson J."/>
            <person name="Mondo S."/>
            <person name="Nolan M."/>
            <person name="Ohm R."/>
            <person name="Pangilinan J."/>
            <person name="Park H.-J."/>
            <person name="Ramirez L."/>
            <person name="Alfaro M."/>
            <person name="Sun H."/>
            <person name="Tritt A."/>
            <person name="Yoshinaga Y."/>
            <person name="Zwiers L.-H."/>
            <person name="Turgeon B."/>
            <person name="Goodwin S."/>
            <person name="Spatafora J."/>
            <person name="Crous P."/>
            <person name="Grigoriev I."/>
        </authorList>
    </citation>
    <scope>NUCLEOTIDE SEQUENCE</scope>
    <source>
        <strain evidence="2">CBS 107.79</strain>
    </source>
</reference>
<dbReference type="EMBL" id="ML976658">
    <property type="protein sequence ID" value="KAF1979096.1"/>
    <property type="molecule type" value="Genomic_DNA"/>
</dbReference>
<evidence type="ECO:0000313" key="2">
    <source>
        <dbReference type="EMBL" id="KAF1979096.1"/>
    </source>
</evidence>
<organism evidence="2 3">
    <name type="scientific">Bimuria novae-zelandiae CBS 107.79</name>
    <dbReference type="NCBI Taxonomy" id="1447943"/>
    <lineage>
        <taxon>Eukaryota</taxon>
        <taxon>Fungi</taxon>
        <taxon>Dikarya</taxon>
        <taxon>Ascomycota</taxon>
        <taxon>Pezizomycotina</taxon>
        <taxon>Dothideomycetes</taxon>
        <taxon>Pleosporomycetidae</taxon>
        <taxon>Pleosporales</taxon>
        <taxon>Massarineae</taxon>
        <taxon>Didymosphaeriaceae</taxon>
        <taxon>Bimuria</taxon>
    </lineage>
</organism>
<sequence>MRLLRLITFLFLVALAAAVMGHATEDPVDAAQTASQTVEVGTASQPTPWYNFLLNMRGATIETATTTETVTTTKTAGVTIIKAIATTATMAKYTATTNTVKKAANNRYPCQPCIGFVETCAGKFSTVVEVCTLGRGS</sequence>
<name>A0A6A5VW42_9PLEO</name>